<evidence type="ECO:0000313" key="5">
    <source>
        <dbReference type="Proteomes" id="UP000094385"/>
    </source>
</evidence>
<reference evidence="4 5" key="1">
    <citation type="journal article" date="2016" name="Proc. Natl. Acad. Sci. U.S.A.">
        <title>Comparative genomics of biotechnologically important yeasts.</title>
        <authorList>
            <person name="Riley R."/>
            <person name="Haridas S."/>
            <person name="Wolfe K.H."/>
            <person name="Lopes M.R."/>
            <person name="Hittinger C.T."/>
            <person name="Goeker M."/>
            <person name="Salamov A.A."/>
            <person name="Wisecaver J.H."/>
            <person name="Long T.M."/>
            <person name="Calvey C.H."/>
            <person name="Aerts A.L."/>
            <person name="Barry K.W."/>
            <person name="Choi C."/>
            <person name="Clum A."/>
            <person name="Coughlan A.Y."/>
            <person name="Deshpande S."/>
            <person name="Douglass A.P."/>
            <person name="Hanson S.J."/>
            <person name="Klenk H.-P."/>
            <person name="LaButti K.M."/>
            <person name="Lapidus A."/>
            <person name="Lindquist E.A."/>
            <person name="Lipzen A.M."/>
            <person name="Meier-Kolthoff J.P."/>
            <person name="Ohm R.A."/>
            <person name="Otillar R.P."/>
            <person name="Pangilinan J.L."/>
            <person name="Peng Y."/>
            <person name="Rokas A."/>
            <person name="Rosa C.A."/>
            <person name="Scheuner C."/>
            <person name="Sibirny A.A."/>
            <person name="Slot J.C."/>
            <person name="Stielow J.B."/>
            <person name="Sun H."/>
            <person name="Kurtzman C.P."/>
            <person name="Blackwell M."/>
            <person name="Grigoriev I.V."/>
            <person name="Jeffries T.W."/>
        </authorList>
    </citation>
    <scope>NUCLEOTIDE SEQUENCE [LARGE SCALE GENOMIC DNA]</scope>
    <source>
        <strain evidence="4 5">NRRL Y-11557</strain>
    </source>
</reference>
<feature type="compositionally biased region" description="Polar residues" evidence="2">
    <location>
        <begin position="158"/>
        <end position="168"/>
    </location>
</feature>
<dbReference type="Pfam" id="PF23742">
    <property type="entry name" value="VBS_C3G9"/>
    <property type="match status" value="1"/>
</dbReference>
<dbReference type="EMBL" id="KV454295">
    <property type="protein sequence ID" value="ODQ72735.1"/>
    <property type="molecule type" value="Genomic_DNA"/>
</dbReference>
<sequence>MSSHKNDIAANEYVLYTHCAAFEAFVKMPPDSSLVPPSPRQAKSRERLHRMPRAPFIELSVDVYDELQRRQAIVAAKDAGLTPNVPDALAPQDGLHPKRNTTREHLAVLQSSRFRDLVLDVYFEVARRLSQQQYETGAARKANPQVLQPAGPVPIVQSPVTSPAQRSATTGNHSSGHSSSNSTSSNGGSSVYGRPVPKTFQTSTVVPTKSSMIERSDDSGDDELAGSTSISTRSTQPTSSAPSGDNALQVKPVLHQRGSSQSAPQMQNIGQPSSTPAHQSPPNHSRVSTFTTSLHDHSRQISETDVTELSTRFALLHDKHAALQVESMSLKNEISELKTALGQKEEQVRFLTEALENEKQTAAALASSTEGELFRTRAANMKMSAEIQVLEAEFEKLRTRSTVQSPVGNSVVDIDEYHQLKQNYDDLLASHEILKAKLQDQHEVTEQVRKEALNSVGEMKALSELETANRDRTERLLSQVRKLQTENNELREKLALGQTGDTLSMPDRKGLATRPSHGPVNSFVSDDGVISLVYFARFQASIDALMRASADANEAGGQSHFLEMIRSVVTNTKNILAEADACEQPGAPTTATKLRSRVSIASNNLVVAAKNHVMSCNLSPLSVLDASVASLVGCVVDLVKAAKLKEIVPAPSFSAS</sequence>
<protein>
    <recommendedName>
        <fullName evidence="3">GIT Spa2 homology (SHD) domain-containing protein</fullName>
    </recommendedName>
</protein>
<evidence type="ECO:0000256" key="2">
    <source>
        <dbReference type="SAM" id="MobiDB-lite"/>
    </source>
</evidence>
<dbReference type="Proteomes" id="UP000094385">
    <property type="component" value="Unassembled WGS sequence"/>
</dbReference>
<feature type="coiled-coil region" evidence="1">
    <location>
        <begin position="320"/>
        <end position="437"/>
    </location>
</feature>
<dbReference type="GO" id="GO:0005078">
    <property type="term" value="F:MAP-kinase scaffold activity"/>
    <property type="evidence" value="ECO:0007669"/>
    <property type="project" value="TreeGrafter"/>
</dbReference>
<evidence type="ECO:0000313" key="4">
    <source>
        <dbReference type="EMBL" id="ODQ72735.1"/>
    </source>
</evidence>
<proteinExistence type="predicted"/>
<feature type="region of interest" description="Disordered" evidence="2">
    <location>
        <begin position="497"/>
        <end position="516"/>
    </location>
</feature>
<name>A0A1E3Q4U6_LIPST</name>
<dbReference type="PANTHER" id="PTHR21601:SF0">
    <property type="entry name" value="PROTEIN SPA2-RELATED"/>
    <property type="match status" value="1"/>
</dbReference>
<dbReference type="InterPro" id="IPR056439">
    <property type="entry name" value="VBS_C3G9"/>
</dbReference>
<feature type="compositionally biased region" description="Polar residues" evidence="2">
    <location>
        <begin position="257"/>
        <end position="293"/>
    </location>
</feature>
<feature type="compositionally biased region" description="Polar residues" evidence="2">
    <location>
        <begin position="226"/>
        <end position="243"/>
    </location>
</feature>
<dbReference type="InterPro" id="IPR039892">
    <property type="entry name" value="Spa2/Sph1"/>
</dbReference>
<dbReference type="OrthoDB" id="5588096at2759"/>
<dbReference type="InterPro" id="IPR013724">
    <property type="entry name" value="GIT_SHD"/>
</dbReference>
<gene>
    <name evidence="4" type="ORF">LIPSTDRAFT_306807</name>
</gene>
<dbReference type="STRING" id="675824.A0A1E3Q4U6"/>
<feature type="compositionally biased region" description="Low complexity" evidence="2">
    <location>
        <begin position="169"/>
        <end position="189"/>
    </location>
</feature>
<keyword evidence="5" id="KW-1185">Reference proteome</keyword>
<accession>A0A1E3Q4U6</accession>
<dbReference type="Pfam" id="PF08518">
    <property type="entry name" value="GIT_SHD"/>
    <property type="match status" value="2"/>
</dbReference>
<organism evidence="4 5">
    <name type="scientific">Lipomyces starkeyi NRRL Y-11557</name>
    <dbReference type="NCBI Taxonomy" id="675824"/>
    <lineage>
        <taxon>Eukaryota</taxon>
        <taxon>Fungi</taxon>
        <taxon>Dikarya</taxon>
        <taxon>Ascomycota</taxon>
        <taxon>Saccharomycotina</taxon>
        <taxon>Lipomycetes</taxon>
        <taxon>Lipomycetales</taxon>
        <taxon>Lipomycetaceae</taxon>
        <taxon>Lipomyces</taxon>
    </lineage>
</organism>
<evidence type="ECO:0000256" key="1">
    <source>
        <dbReference type="SAM" id="Coils"/>
    </source>
</evidence>
<dbReference type="PANTHER" id="PTHR21601">
    <property type="entry name" value="SPA2 PROTEIN"/>
    <property type="match status" value="1"/>
</dbReference>
<feature type="domain" description="GIT Spa2 homology (SHD)" evidence="3">
    <location>
        <begin position="44"/>
        <end position="74"/>
    </location>
</feature>
<dbReference type="AlphaFoldDB" id="A0A1E3Q4U6"/>
<evidence type="ECO:0000259" key="3">
    <source>
        <dbReference type="SMART" id="SM00555"/>
    </source>
</evidence>
<feature type="region of interest" description="Disordered" evidence="2">
    <location>
        <begin position="136"/>
        <end position="303"/>
    </location>
</feature>
<dbReference type="SMART" id="SM00555">
    <property type="entry name" value="GIT"/>
    <property type="match status" value="2"/>
</dbReference>
<feature type="domain" description="GIT Spa2 homology (SHD)" evidence="3">
    <location>
        <begin position="102"/>
        <end position="132"/>
    </location>
</feature>
<feature type="compositionally biased region" description="Polar residues" evidence="2">
    <location>
        <begin position="199"/>
        <end position="211"/>
    </location>
</feature>
<keyword evidence="1" id="KW-0175">Coiled coil</keyword>